<evidence type="ECO:0000313" key="12">
    <source>
        <dbReference type="Proteomes" id="UP001500556"/>
    </source>
</evidence>
<dbReference type="Pfam" id="PF03734">
    <property type="entry name" value="YkuD"/>
    <property type="match status" value="1"/>
</dbReference>
<feature type="compositionally biased region" description="Low complexity" evidence="8">
    <location>
        <begin position="21"/>
        <end position="49"/>
    </location>
</feature>
<feature type="domain" description="L,D-TPase catalytic" evidence="10">
    <location>
        <begin position="246"/>
        <end position="373"/>
    </location>
</feature>
<comment type="pathway">
    <text evidence="1 7">Cell wall biogenesis; peptidoglycan biosynthesis.</text>
</comment>
<gene>
    <name evidence="11" type="ORF">GCM10025782_11100</name>
</gene>
<dbReference type="CDD" id="cd13432">
    <property type="entry name" value="LDT_IgD_like_2"/>
    <property type="match status" value="1"/>
</dbReference>
<evidence type="ECO:0000256" key="7">
    <source>
        <dbReference type="PROSITE-ProRule" id="PRU01373"/>
    </source>
</evidence>
<keyword evidence="5" id="KW-0012">Acyltransferase</keyword>
<evidence type="ECO:0000256" key="4">
    <source>
        <dbReference type="ARBA" id="ARBA00022984"/>
    </source>
</evidence>
<accession>A0ABP8XYA3</accession>
<organism evidence="11 12">
    <name type="scientific">Pedococcus ginsenosidimutans</name>
    <dbReference type="NCBI Taxonomy" id="490570"/>
    <lineage>
        <taxon>Bacteria</taxon>
        <taxon>Bacillati</taxon>
        <taxon>Actinomycetota</taxon>
        <taxon>Actinomycetes</taxon>
        <taxon>Micrococcales</taxon>
        <taxon>Intrasporangiaceae</taxon>
        <taxon>Pedococcus</taxon>
    </lineage>
</organism>
<reference evidence="12" key="1">
    <citation type="journal article" date="2019" name="Int. J. Syst. Evol. Microbiol.">
        <title>The Global Catalogue of Microorganisms (GCM) 10K type strain sequencing project: providing services to taxonomists for standard genome sequencing and annotation.</title>
        <authorList>
            <consortium name="The Broad Institute Genomics Platform"/>
            <consortium name="The Broad Institute Genome Sequencing Center for Infectious Disease"/>
            <person name="Wu L."/>
            <person name="Ma J."/>
        </authorList>
    </citation>
    <scope>NUCLEOTIDE SEQUENCE [LARGE SCALE GENOMIC DNA]</scope>
    <source>
        <strain evidence="12">JCM 18961</strain>
    </source>
</reference>
<dbReference type="SUPFAM" id="SSF141523">
    <property type="entry name" value="L,D-transpeptidase catalytic domain-like"/>
    <property type="match status" value="1"/>
</dbReference>
<keyword evidence="12" id="KW-1185">Reference proteome</keyword>
<evidence type="ECO:0000256" key="2">
    <source>
        <dbReference type="ARBA" id="ARBA00022679"/>
    </source>
</evidence>
<evidence type="ECO:0000256" key="5">
    <source>
        <dbReference type="ARBA" id="ARBA00023315"/>
    </source>
</evidence>
<dbReference type="EMBL" id="BAABLO010000004">
    <property type="protein sequence ID" value="GAA4716013.1"/>
    <property type="molecule type" value="Genomic_DNA"/>
</dbReference>
<dbReference type="PANTHER" id="PTHR30582">
    <property type="entry name" value="L,D-TRANSPEPTIDASE"/>
    <property type="match status" value="1"/>
</dbReference>
<evidence type="ECO:0000256" key="8">
    <source>
        <dbReference type="SAM" id="MobiDB-lite"/>
    </source>
</evidence>
<evidence type="ECO:0000256" key="9">
    <source>
        <dbReference type="SAM" id="SignalP"/>
    </source>
</evidence>
<name>A0ABP8XYA3_9MICO</name>
<keyword evidence="2" id="KW-0808">Transferase</keyword>
<comment type="caution">
    <text evidence="11">The sequence shown here is derived from an EMBL/GenBank/DDBJ whole genome shotgun (WGS) entry which is preliminary data.</text>
</comment>
<dbReference type="Gene3D" id="2.60.40.3710">
    <property type="match status" value="1"/>
</dbReference>
<evidence type="ECO:0000256" key="1">
    <source>
        <dbReference type="ARBA" id="ARBA00004752"/>
    </source>
</evidence>
<dbReference type="Gene3D" id="2.40.440.10">
    <property type="entry name" value="L,D-transpeptidase catalytic domain-like"/>
    <property type="match status" value="1"/>
</dbReference>
<feature type="active site" description="Proton donor/acceptor" evidence="7">
    <location>
        <position position="331"/>
    </location>
</feature>
<dbReference type="InterPro" id="IPR050979">
    <property type="entry name" value="LD-transpeptidase"/>
</dbReference>
<evidence type="ECO:0000259" key="10">
    <source>
        <dbReference type="PROSITE" id="PS52029"/>
    </source>
</evidence>
<dbReference type="CDD" id="cd16913">
    <property type="entry name" value="YkuD_like"/>
    <property type="match status" value="1"/>
</dbReference>
<evidence type="ECO:0000256" key="3">
    <source>
        <dbReference type="ARBA" id="ARBA00022960"/>
    </source>
</evidence>
<dbReference type="InterPro" id="IPR041280">
    <property type="entry name" value="Big_10"/>
</dbReference>
<dbReference type="InterPro" id="IPR038063">
    <property type="entry name" value="Transpep_catalytic_dom"/>
</dbReference>
<proteinExistence type="predicted"/>
<dbReference type="Pfam" id="PF17964">
    <property type="entry name" value="Big_10"/>
    <property type="match status" value="1"/>
</dbReference>
<feature type="chain" id="PRO_5045628499" evidence="9">
    <location>
        <begin position="22"/>
        <end position="402"/>
    </location>
</feature>
<dbReference type="PANTHER" id="PTHR30582:SF2">
    <property type="entry name" value="L,D-TRANSPEPTIDASE YCIB-RELATED"/>
    <property type="match status" value="1"/>
</dbReference>
<sequence length="402" mass="41979">MAGVLAGVFAMALVAGCQGGAASPGTSAAGTGAAAGGTPSSSSSSTTTSVPAELDVTPADRATGVRPDAPVKVRAVSGKLSTVRVTDPDGKAVEGKLAQGAWTSTARLRPSTAYTVTVSAEGEDGTPSTTTSSFTTLKPKVTATYGILYAGQTVGVGMPVSIQFDSAVTSKAMRAEVEKRVTVTTSPKQAGAWGWLDDRQLMWRPVTYWKPGTTVSVRAPLAGLQTGPDKWIANDDSAGFTVGSMMISTVDIKAHMMTVRRDGKVIKVIPVSTGRPGKLTETRSGTKVIIRKEGEVTMDSTTLGIPKGKPGYYKEVTQSNLRVTWTGEYLHSAPWSVASQGNANVSHGCVNMSPANAQWMFDASKVGDVVKFTGSNRPFLPTEGIGVWQYTYDGWKAQSALS</sequence>
<keyword evidence="9" id="KW-0732">Signal</keyword>
<keyword evidence="3 7" id="KW-0133">Cell shape</keyword>
<dbReference type="Proteomes" id="UP001500556">
    <property type="component" value="Unassembled WGS sequence"/>
</dbReference>
<feature type="signal peptide" evidence="9">
    <location>
        <begin position="1"/>
        <end position="21"/>
    </location>
</feature>
<dbReference type="Gene3D" id="2.60.40.3780">
    <property type="match status" value="1"/>
</dbReference>
<dbReference type="InterPro" id="IPR005490">
    <property type="entry name" value="LD_TPept_cat_dom"/>
</dbReference>
<feature type="active site" description="Nucleophile" evidence="7">
    <location>
        <position position="349"/>
    </location>
</feature>
<keyword evidence="4 7" id="KW-0573">Peptidoglycan synthesis</keyword>
<evidence type="ECO:0000313" key="11">
    <source>
        <dbReference type="EMBL" id="GAA4716013.1"/>
    </source>
</evidence>
<evidence type="ECO:0000256" key="6">
    <source>
        <dbReference type="ARBA" id="ARBA00023316"/>
    </source>
</evidence>
<dbReference type="PROSITE" id="PS52029">
    <property type="entry name" value="LD_TPASE"/>
    <property type="match status" value="1"/>
</dbReference>
<keyword evidence="6 7" id="KW-0961">Cell wall biogenesis/degradation</keyword>
<protein>
    <submittedName>
        <fullName evidence="11">Ig-like domain-containing protein</fullName>
    </submittedName>
</protein>
<feature type="region of interest" description="Disordered" evidence="8">
    <location>
        <begin position="21"/>
        <end position="68"/>
    </location>
</feature>